<feature type="region of interest" description="Disordered" evidence="1">
    <location>
        <begin position="1"/>
        <end position="32"/>
    </location>
</feature>
<evidence type="ECO:0000313" key="3">
    <source>
        <dbReference type="Proteomes" id="UP000000763"/>
    </source>
</evidence>
<dbReference type="Proteomes" id="UP000000763">
    <property type="component" value="Chromosome 2"/>
</dbReference>
<dbReference type="EMBL" id="AP004778">
    <property type="protein sequence ID" value="BAD07872.1"/>
    <property type="molecule type" value="Genomic_DNA"/>
</dbReference>
<reference evidence="3" key="1">
    <citation type="journal article" date="2005" name="Nature">
        <title>The map-based sequence of the rice genome.</title>
        <authorList>
            <consortium name="International rice genome sequencing project (IRGSP)"/>
            <person name="Matsumoto T."/>
            <person name="Wu J."/>
            <person name="Kanamori H."/>
            <person name="Katayose Y."/>
            <person name="Fujisawa M."/>
            <person name="Namiki N."/>
            <person name="Mizuno H."/>
            <person name="Yamamoto K."/>
            <person name="Antonio B.A."/>
            <person name="Baba T."/>
            <person name="Sakata K."/>
            <person name="Nagamura Y."/>
            <person name="Aoki H."/>
            <person name="Arikawa K."/>
            <person name="Arita K."/>
            <person name="Bito T."/>
            <person name="Chiden Y."/>
            <person name="Fujitsuka N."/>
            <person name="Fukunaka R."/>
            <person name="Hamada M."/>
            <person name="Harada C."/>
            <person name="Hayashi A."/>
            <person name="Hijishita S."/>
            <person name="Honda M."/>
            <person name="Hosokawa S."/>
            <person name="Ichikawa Y."/>
            <person name="Idonuma A."/>
            <person name="Iijima M."/>
            <person name="Ikeda M."/>
            <person name="Ikeno M."/>
            <person name="Ito K."/>
            <person name="Ito S."/>
            <person name="Ito T."/>
            <person name="Ito Y."/>
            <person name="Ito Y."/>
            <person name="Iwabuchi A."/>
            <person name="Kamiya K."/>
            <person name="Karasawa W."/>
            <person name="Kurita K."/>
            <person name="Katagiri S."/>
            <person name="Kikuta A."/>
            <person name="Kobayashi H."/>
            <person name="Kobayashi N."/>
            <person name="Machita K."/>
            <person name="Maehara T."/>
            <person name="Masukawa M."/>
            <person name="Mizubayashi T."/>
            <person name="Mukai Y."/>
            <person name="Nagasaki H."/>
            <person name="Nagata Y."/>
            <person name="Naito S."/>
            <person name="Nakashima M."/>
            <person name="Nakama Y."/>
            <person name="Nakamichi Y."/>
            <person name="Nakamura M."/>
            <person name="Meguro A."/>
            <person name="Negishi M."/>
            <person name="Ohta I."/>
            <person name="Ohta T."/>
            <person name="Okamoto M."/>
            <person name="Ono N."/>
            <person name="Saji S."/>
            <person name="Sakaguchi M."/>
            <person name="Sakai K."/>
            <person name="Shibata M."/>
            <person name="Shimokawa T."/>
            <person name="Song J."/>
            <person name="Takazaki Y."/>
            <person name="Terasawa K."/>
            <person name="Tsugane M."/>
            <person name="Tsuji K."/>
            <person name="Ueda S."/>
            <person name="Waki K."/>
            <person name="Yamagata H."/>
            <person name="Yamamoto M."/>
            <person name="Yamamoto S."/>
            <person name="Yamane H."/>
            <person name="Yoshiki S."/>
            <person name="Yoshihara R."/>
            <person name="Yukawa K."/>
            <person name="Zhong H."/>
            <person name="Yano M."/>
            <person name="Yuan Q."/>
            <person name="Ouyang S."/>
            <person name="Liu J."/>
            <person name="Jones K.M."/>
            <person name="Gansberger K."/>
            <person name="Moffat K."/>
            <person name="Hill J."/>
            <person name="Bera J."/>
            <person name="Fadrosh D."/>
            <person name="Jin S."/>
            <person name="Johri S."/>
            <person name="Kim M."/>
            <person name="Overton L."/>
            <person name="Reardon M."/>
            <person name="Tsitrin T."/>
            <person name="Vuong H."/>
            <person name="Weaver B."/>
            <person name="Ciecko A."/>
            <person name="Tallon L."/>
            <person name="Jackson J."/>
            <person name="Pai G."/>
            <person name="Aken S.V."/>
            <person name="Utterback T."/>
            <person name="Reidmuller S."/>
            <person name="Feldblyum T."/>
            <person name="Hsiao J."/>
            <person name="Zismann V."/>
            <person name="Iobst S."/>
            <person name="de Vazeille A.R."/>
            <person name="Buell C.R."/>
            <person name="Ying K."/>
            <person name="Li Y."/>
            <person name="Lu T."/>
            <person name="Huang Y."/>
            <person name="Zhao Q."/>
            <person name="Feng Q."/>
            <person name="Zhang L."/>
            <person name="Zhu J."/>
            <person name="Weng Q."/>
            <person name="Mu J."/>
            <person name="Lu Y."/>
            <person name="Fan D."/>
            <person name="Liu Y."/>
            <person name="Guan J."/>
            <person name="Zhang Y."/>
            <person name="Yu S."/>
            <person name="Liu X."/>
            <person name="Zhang Y."/>
            <person name="Hong G."/>
            <person name="Han B."/>
            <person name="Choisne N."/>
            <person name="Demange N."/>
            <person name="Orjeda G."/>
            <person name="Samain S."/>
            <person name="Cattolico L."/>
            <person name="Pelletier E."/>
            <person name="Couloux A."/>
            <person name="Segurens B."/>
            <person name="Wincker P."/>
            <person name="D'Hont A."/>
            <person name="Scarpelli C."/>
            <person name="Weissenbach J."/>
            <person name="Salanoubat M."/>
            <person name="Quetier F."/>
            <person name="Yu Y."/>
            <person name="Kim H.R."/>
            <person name="Rambo T."/>
            <person name="Currie J."/>
            <person name="Collura K."/>
            <person name="Luo M."/>
            <person name="Yang T."/>
            <person name="Ammiraju J.S.S."/>
            <person name="Engler F."/>
            <person name="Soderlund C."/>
            <person name="Wing R.A."/>
            <person name="Palmer L.E."/>
            <person name="de la Bastide M."/>
            <person name="Spiegel L."/>
            <person name="Nascimento L."/>
            <person name="Zutavern T."/>
            <person name="O'Shaughnessy A."/>
            <person name="Dike S."/>
            <person name="Dedhia N."/>
            <person name="Preston R."/>
            <person name="Balija V."/>
            <person name="McCombie W.R."/>
            <person name="Chow T."/>
            <person name="Chen H."/>
            <person name="Chung M."/>
            <person name="Chen C."/>
            <person name="Shaw J."/>
            <person name="Wu H."/>
            <person name="Hsiao K."/>
            <person name="Chao Y."/>
            <person name="Chu M."/>
            <person name="Cheng C."/>
            <person name="Hour A."/>
            <person name="Lee P."/>
            <person name="Lin S."/>
            <person name="Lin Y."/>
            <person name="Liou J."/>
            <person name="Liu S."/>
            <person name="Hsing Y."/>
            <person name="Raghuvanshi S."/>
            <person name="Mohanty A."/>
            <person name="Bharti A.K."/>
            <person name="Gaur A."/>
            <person name="Gupta V."/>
            <person name="Kumar D."/>
            <person name="Ravi V."/>
            <person name="Vij S."/>
            <person name="Kapur A."/>
            <person name="Khurana P."/>
            <person name="Khurana P."/>
            <person name="Khurana J.P."/>
            <person name="Tyagi A.K."/>
            <person name="Gaikwad K."/>
            <person name="Singh A."/>
            <person name="Dalal V."/>
            <person name="Srivastava S."/>
            <person name="Dixit A."/>
            <person name="Pal A.K."/>
            <person name="Ghazi I.A."/>
            <person name="Yadav M."/>
            <person name="Pandit A."/>
            <person name="Bhargava A."/>
            <person name="Sureshbabu K."/>
            <person name="Batra K."/>
            <person name="Sharma T.R."/>
            <person name="Mohapatra T."/>
            <person name="Singh N.K."/>
            <person name="Messing J."/>
            <person name="Nelson A.B."/>
            <person name="Fuks G."/>
            <person name="Kavchok S."/>
            <person name="Keizer G."/>
            <person name="Linton E."/>
            <person name="Llaca V."/>
            <person name="Song R."/>
            <person name="Tanyolac B."/>
            <person name="Young S."/>
            <person name="Ho-Il K."/>
            <person name="Hahn J.H."/>
            <person name="Sangsakoo G."/>
            <person name="Vanavichit A."/>
            <person name="de Mattos Luiz.A.T."/>
            <person name="Zimmer P.D."/>
            <person name="Malone G."/>
            <person name="Dellagostin O."/>
            <person name="de Oliveira A.C."/>
            <person name="Bevan M."/>
            <person name="Bancroft I."/>
            <person name="Minx P."/>
            <person name="Cordum H."/>
            <person name="Wilson R."/>
            <person name="Cheng Z."/>
            <person name="Jin W."/>
            <person name="Jiang J."/>
            <person name="Leong S.A."/>
            <person name="Iwama H."/>
            <person name="Gojobori T."/>
            <person name="Itoh T."/>
            <person name="Niimura Y."/>
            <person name="Fujii Y."/>
            <person name="Habara T."/>
            <person name="Sakai H."/>
            <person name="Sato Y."/>
            <person name="Wilson G."/>
            <person name="Kumar K."/>
            <person name="McCouch S."/>
            <person name="Juretic N."/>
            <person name="Hoen D."/>
            <person name="Wright S."/>
            <person name="Bruskiewich R."/>
            <person name="Bureau T."/>
            <person name="Miyao A."/>
            <person name="Hirochika H."/>
            <person name="Nishikawa T."/>
            <person name="Kadowaki K."/>
            <person name="Sugiura M."/>
            <person name="Burr B."/>
            <person name="Sasaki T."/>
        </authorList>
    </citation>
    <scope>NUCLEOTIDE SEQUENCE [LARGE SCALE GENOMIC DNA]</scope>
    <source>
        <strain evidence="3">cv. Nipponbare</strain>
    </source>
</reference>
<feature type="region of interest" description="Disordered" evidence="1">
    <location>
        <begin position="111"/>
        <end position="132"/>
    </location>
</feature>
<gene>
    <name evidence="2" type="primary">P0459B01.21</name>
</gene>
<organism evidence="2 3">
    <name type="scientific">Oryza sativa subsp. japonica</name>
    <name type="common">Rice</name>
    <dbReference type="NCBI Taxonomy" id="39947"/>
    <lineage>
        <taxon>Eukaryota</taxon>
        <taxon>Viridiplantae</taxon>
        <taxon>Streptophyta</taxon>
        <taxon>Embryophyta</taxon>
        <taxon>Tracheophyta</taxon>
        <taxon>Spermatophyta</taxon>
        <taxon>Magnoliopsida</taxon>
        <taxon>Liliopsida</taxon>
        <taxon>Poales</taxon>
        <taxon>Poaceae</taxon>
        <taxon>BOP clade</taxon>
        <taxon>Oryzoideae</taxon>
        <taxon>Oryzeae</taxon>
        <taxon>Oryzinae</taxon>
        <taxon>Oryza</taxon>
        <taxon>Oryza sativa</taxon>
    </lineage>
</organism>
<name>Q6Z8E7_ORYSJ</name>
<sequence length="132" mass="14371">MASRSIARRVGPGRGRPRRIAGPGKRRQSRRRLATTYGFRFVRIPAGRPGAARCDATGRDARRDEMPCQPRVMLVSYAGRAVAGRARVRAVLRVAGRRVWAVAENCVAKGWRGADPADSDETRGGGDSAPFQ</sequence>
<reference evidence="3" key="2">
    <citation type="journal article" date="2008" name="Nucleic Acids Res.">
        <title>The rice annotation project database (RAP-DB): 2008 update.</title>
        <authorList>
            <consortium name="The rice annotation project (RAP)"/>
        </authorList>
    </citation>
    <scope>GENOME REANNOTATION</scope>
    <source>
        <strain evidence="3">cv. Nipponbare</strain>
    </source>
</reference>
<feature type="compositionally biased region" description="Basic residues" evidence="1">
    <location>
        <begin position="15"/>
        <end position="32"/>
    </location>
</feature>
<evidence type="ECO:0000256" key="1">
    <source>
        <dbReference type="SAM" id="MobiDB-lite"/>
    </source>
</evidence>
<dbReference type="AlphaFoldDB" id="Q6Z8E7"/>
<proteinExistence type="predicted"/>
<protein>
    <submittedName>
        <fullName evidence="2">Uncharacterized protein</fullName>
    </submittedName>
</protein>
<evidence type="ECO:0000313" key="2">
    <source>
        <dbReference type="EMBL" id="BAD07872.1"/>
    </source>
</evidence>
<accession>Q6Z8E7</accession>